<keyword evidence="1" id="KW-0812">Transmembrane</keyword>
<feature type="transmembrane region" description="Helical" evidence="1">
    <location>
        <begin position="69"/>
        <end position="91"/>
    </location>
</feature>
<accession>A0A2W1BNU1</accession>
<dbReference type="Proteomes" id="UP000249218">
    <property type="component" value="Unassembled WGS sequence"/>
</dbReference>
<dbReference type="OrthoDB" id="7414613at2759"/>
<sequence length="271" mass="31845">MAQTVMNFVVGVSQTHKSIRFVLTFQKVHRFLKNDPHFDNLIIWNWIVVIIAATFYNSAFVYFTNYLGLPMYFIYVSVILSAFDFNIVYAYRLMTCLTHKLEVWNIKVLSSGETNCDIFSKNMFQAYLDILECYDLVEACFQHYFFFVFQILFYIGEVFIHYLDLMSIAGMAIFSTVIWLMKNLAWQIMLSQQCEKFYSTVQSAQDNCMFVLKSNCTESVQRLCKNVRRLHRSRFSKLRVCALFRADAALQLSLMALLTDYIVVVLQFAFL</sequence>
<reference evidence="2 3" key="1">
    <citation type="journal article" date="2017" name="BMC Biol.">
        <title>Genomic innovations, transcriptional plasticity and gene loss underlying the evolution and divergence of two highly polyphagous and invasive Helicoverpa pest species.</title>
        <authorList>
            <person name="Pearce S.L."/>
            <person name="Clarke D.F."/>
            <person name="East P.D."/>
            <person name="Elfekih S."/>
            <person name="Gordon K.H."/>
            <person name="Jermiin L.S."/>
            <person name="McGaughran A."/>
            <person name="Oakeshott J.G."/>
            <person name="Papanikolaou A."/>
            <person name="Perera O.P."/>
            <person name="Rane R.V."/>
            <person name="Richards S."/>
            <person name="Tay W.T."/>
            <person name="Walsh T.K."/>
            <person name="Anderson A."/>
            <person name="Anderson C.J."/>
            <person name="Asgari S."/>
            <person name="Board P.G."/>
            <person name="Bretschneider A."/>
            <person name="Campbell P.M."/>
            <person name="Chertemps T."/>
            <person name="Christeller J.T."/>
            <person name="Coppin C.W."/>
            <person name="Downes S.J."/>
            <person name="Duan G."/>
            <person name="Farnsworth C.A."/>
            <person name="Good R.T."/>
            <person name="Han L.B."/>
            <person name="Han Y.C."/>
            <person name="Hatje K."/>
            <person name="Horne I."/>
            <person name="Huang Y.P."/>
            <person name="Hughes D.S."/>
            <person name="Jacquin-Joly E."/>
            <person name="James W."/>
            <person name="Jhangiani S."/>
            <person name="Kollmar M."/>
            <person name="Kuwar S.S."/>
            <person name="Li S."/>
            <person name="Liu N.Y."/>
            <person name="Maibeche M.T."/>
            <person name="Miller J.R."/>
            <person name="Montagne N."/>
            <person name="Perry T."/>
            <person name="Qu J."/>
            <person name="Song S.V."/>
            <person name="Sutton G.G."/>
            <person name="Vogel H."/>
            <person name="Walenz B.P."/>
            <person name="Xu W."/>
            <person name="Zhang H.J."/>
            <person name="Zou Z."/>
            <person name="Batterham P."/>
            <person name="Edwards O.R."/>
            <person name="Feyereisen R."/>
            <person name="Gibbs R.A."/>
            <person name="Heckel D.G."/>
            <person name="McGrath A."/>
            <person name="Robin C."/>
            <person name="Scherer S.E."/>
            <person name="Worley K.C."/>
            <person name="Wu Y.D."/>
        </authorList>
    </citation>
    <scope>NUCLEOTIDE SEQUENCE [LARGE SCALE GENOMIC DNA]</scope>
    <source>
        <strain evidence="2">Harm_GR_Male_#8</strain>
        <tissue evidence="2">Whole organism</tissue>
    </source>
</reference>
<organism evidence="2 3">
    <name type="scientific">Helicoverpa armigera</name>
    <name type="common">Cotton bollworm</name>
    <name type="synonym">Heliothis armigera</name>
    <dbReference type="NCBI Taxonomy" id="29058"/>
    <lineage>
        <taxon>Eukaryota</taxon>
        <taxon>Metazoa</taxon>
        <taxon>Ecdysozoa</taxon>
        <taxon>Arthropoda</taxon>
        <taxon>Hexapoda</taxon>
        <taxon>Insecta</taxon>
        <taxon>Pterygota</taxon>
        <taxon>Neoptera</taxon>
        <taxon>Endopterygota</taxon>
        <taxon>Lepidoptera</taxon>
        <taxon>Glossata</taxon>
        <taxon>Ditrysia</taxon>
        <taxon>Noctuoidea</taxon>
        <taxon>Noctuidae</taxon>
        <taxon>Heliothinae</taxon>
        <taxon>Helicoverpa</taxon>
    </lineage>
</organism>
<evidence type="ECO:0000256" key="1">
    <source>
        <dbReference type="SAM" id="Phobius"/>
    </source>
</evidence>
<evidence type="ECO:0008006" key="4">
    <source>
        <dbReference type="Google" id="ProtNLM"/>
    </source>
</evidence>
<evidence type="ECO:0000313" key="3">
    <source>
        <dbReference type="Proteomes" id="UP000249218"/>
    </source>
</evidence>
<keyword evidence="1" id="KW-0472">Membrane</keyword>
<feature type="transmembrane region" description="Helical" evidence="1">
    <location>
        <begin position="159"/>
        <end position="181"/>
    </location>
</feature>
<keyword evidence="1" id="KW-1133">Transmembrane helix</keyword>
<feature type="transmembrane region" description="Helical" evidence="1">
    <location>
        <begin position="242"/>
        <end position="270"/>
    </location>
</feature>
<dbReference type="EMBL" id="KZ150111">
    <property type="protein sequence ID" value="PZC73333.1"/>
    <property type="molecule type" value="Genomic_DNA"/>
</dbReference>
<gene>
    <name evidence="2" type="primary">HaOG200857</name>
    <name evidence="2" type="ORF">B5X24_HaOG200857</name>
</gene>
<feature type="transmembrane region" description="Helical" evidence="1">
    <location>
        <begin position="41"/>
        <end position="63"/>
    </location>
</feature>
<evidence type="ECO:0000313" key="2">
    <source>
        <dbReference type="EMBL" id="PZC73333.1"/>
    </source>
</evidence>
<proteinExistence type="predicted"/>
<protein>
    <recommendedName>
        <fullName evidence="4">Gustatory receptor</fullName>
    </recommendedName>
</protein>
<dbReference type="AlphaFoldDB" id="A0A2W1BNU1"/>
<name>A0A2W1BNU1_HELAM</name>
<keyword evidence="3" id="KW-1185">Reference proteome</keyword>